<dbReference type="Proteomes" id="UP000472265">
    <property type="component" value="Chromosome 7"/>
</dbReference>
<comment type="subcellular location">
    <subcellularLocation>
        <location evidence="1">Membrane</location>
        <topology evidence="1">Multi-pass membrane protein</topology>
    </subcellularLocation>
</comment>
<evidence type="ECO:0000256" key="6">
    <source>
        <dbReference type="ARBA" id="ARBA00022840"/>
    </source>
</evidence>
<evidence type="ECO:0000256" key="7">
    <source>
        <dbReference type="ARBA" id="ARBA00022842"/>
    </source>
</evidence>
<evidence type="ECO:0000313" key="13">
    <source>
        <dbReference type="Ensembl" id="ENSSAUP00010026937.1"/>
    </source>
</evidence>
<dbReference type="GO" id="GO:0019829">
    <property type="term" value="F:ATPase-coupled monoatomic cation transmembrane transporter activity"/>
    <property type="evidence" value="ECO:0007669"/>
    <property type="project" value="TreeGrafter"/>
</dbReference>
<feature type="transmembrane region" description="Helical" evidence="11">
    <location>
        <begin position="20"/>
        <end position="42"/>
    </location>
</feature>
<feature type="transmembrane region" description="Helical" evidence="11">
    <location>
        <begin position="48"/>
        <end position="70"/>
    </location>
</feature>
<evidence type="ECO:0000256" key="1">
    <source>
        <dbReference type="ARBA" id="ARBA00004141"/>
    </source>
</evidence>
<keyword evidence="8" id="KW-1278">Translocase</keyword>
<dbReference type="NCBIfam" id="TIGR01657">
    <property type="entry name" value="P-ATPase-V"/>
    <property type="match status" value="1"/>
</dbReference>
<feature type="transmembrane region" description="Helical" evidence="11">
    <location>
        <begin position="712"/>
        <end position="732"/>
    </location>
</feature>
<keyword evidence="9 11" id="KW-1133">Transmembrane helix</keyword>
<dbReference type="InterPro" id="IPR006544">
    <property type="entry name" value="P-type_TPase_V"/>
</dbReference>
<dbReference type="AlphaFoldDB" id="A0A671VML3"/>
<feature type="domain" description="P-type ATPase A" evidence="12">
    <location>
        <begin position="85"/>
        <end position="203"/>
    </location>
</feature>
<evidence type="ECO:0000256" key="9">
    <source>
        <dbReference type="ARBA" id="ARBA00022989"/>
    </source>
</evidence>
<sequence>MFKCVKSYFTKLNLRLPFCLRLYLHLQVINPFYVFQLFSITLWMIDNYYIYAICIFIISIGSIFISLYEIRKQSVTLRSMARLVTNVTIRRNSEEECVSSEDLVPGDCIIIPQEGLLLPCDAALLAGECLVNESMLTGESVPVLKTPLPAAERMYSSETERRHTLFCGTQLIQAKGGGRGGSGAVAVVTSTGFFTAKGNLVSSILYPQPTNFRFYQDSVKFLLILGCVGKSFSRDRPYFELIIRSLDIVTIAVPPALPAAITTGTIYAQRRLKRQGVFCISPPRINICAKVSVFCFDKTGTLTEDGLDVWGVMEGGHAGFSELVPEPSLLSPGNMLTGLACCHTVTLLRDQPLGDPLELKMVESTGWVWHHEALDAEFGGHRVLAVMRPPTRQLSAQGPAVAIVQRFAFSSTLQRMSVVTVARGGHLALAFIKGSPEMVASLCLSETVPAQFSGKLQSFSSEGLRVLALAYKPLDSDTDFRTIERVIQLCVFHRGEVEKDMHFLGLLMMKNLVKPESAKVINILRLAQLRSIMVTGDNILTAVNVAKSCGMVGSDEKVIFVNATPHTAQAMPTLRFNLEDGGATAAQSSVEVITQSGFGYHLAISGKSFAALCDHFPEYLPKVLLRTTVFARMTPDQKTQLVKELQKLDYRVGMCGDGANDCGALRSADVGVSLSEAEASVASPFTSRTDNISCVPLLIREGRCSLVTSFSLFRYMALYSLIQLCSVLTLYTMKTSMADLQFLVCDIFVVSVLAIVMGRGGPSEELHPRRPPASLITVPVLGSIFIHTCMVILGQLSALFITTSQDWYIPLNSTVYGAANLPNMENASVFAVAGFQYIIMAVVVTKGYPHKKPLFYNLIFLGILFVLFGLMSWLVLYPGPLVCKHLQMYNFTDMGFKMLLVAVAALNLLICFVVEVSDHGQLFVFVYLHE</sequence>
<protein>
    <submittedName>
        <fullName evidence="13">ATPase cation transporting 13A2</fullName>
    </submittedName>
</protein>
<evidence type="ECO:0000256" key="3">
    <source>
        <dbReference type="ARBA" id="ARBA00022692"/>
    </source>
</evidence>
<dbReference type="GO" id="GO:0140358">
    <property type="term" value="F:P-type transmembrane transporter activity"/>
    <property type="evidence" value="ECO:0007669"/>
    <property type="project" value="InterPro"/>
</dbReference>
<feature type="transmembrane region" description="Helical" evidence="11">
    <location>
        <begin position="854"/>
        <end position="876"/>
    </location>
</feature>
<dbReference type="GO" id="GO:0016243">
    <property type="term" value="P:regulation of autophagosome size"/>
    <property type="evidence" value="ECO:0007669"/>
    <property type="project" value="TreeGrafter"/>
</dbReference>
<dbReference type="Gene3D" id="2.70.150.10">
    <property type="entry name" value="Calcium-transporting ATPase, cytoplasmic transduction domain A"/>
    <property type="match status" value="1"/>
</dbReference>
<feature type="transmembrane region" description="Helical" evidence="11">
    <location>
        <begin position="738"/>
        <end position="757"/>
    </location>
</feature>
<dbReference type="Ensembl" id="ENSSAUT00010028433.1">
    <property type="protein sequence ID" value="ENSSAUP00010026937.1"/>
    <property type="gene ID" value="ENSSAUG00010011672.1"/>
</dbReference>
<gene>
    <name evidence="13" type="primary">ATP13A2</name>
    <name evidence="13" type="synonym">atp13a2</name>
</gene>
<dbReference type="GO" id="GO:0010821">
    <property type="term" value="P:regulation of mitochondrion organization"/>
    <property type="evidence" value="ECO:0007669"/>
    <property type="project" value="TreeGrafter"/>
</dbReference>
<accession>A0A671VML3</accession>
<dbReference type="PRINTS" id="PR00119">
    <property type="entry name" value="CATATPASE"/>
</dbReference>
<dbReference type="GO" id="GO:0046872">
    <property type="term" value="F:metal ion binding"/>
    <property type="evidence" value="ECO:0007669"/>
    <property type="project" value="UniProtKB-KW"/>
</dbReference>
<keyword evidence="4" id="KW-0479">Metal-binding</keyword>
<evidence type="ECO:0000256" key="4">
    <source>
        <dbReference type="ARBA" id="ARBA00022723"/>
    </source>
</evidence>
<dbReference type="PROSITE" id="PS00154">
    <property type="entry name" value="ATPASE_E1_E2"/>
    <property type="match status" value="1"/>
</dbReference>
<dbReference type="Gene3D" id="3.40.50.1000">
    <property type="entry name" value="HAD superfamily/HAD-like"/>
    <property type="match status" value="1"/>
</dbReference>
<dbReference type="SFLD" id="SFLDG00002">
    <property type="entry name" value="C1.7:_P-type_atpase_like"/>
    <property type="match status" value="1"/>
</dbReference>
<dbReference type="GO" id="GO:0016887">
    <property type="term" value="F:ATP hydrolysis activity"/>
    <property type="evidence" value="ECO:0007669"/>
    <property type="project" value="InterPro"/>
</dbReference>
<dbReference type="FunFam" id="3.40.50.1000:FF:000045">
    <property type="entry name" value="Cation-transporting ATPase"/>
    <property type="match status" value="1"/>
</dbReference>
<dbReference type="Gene3D" id="3.40.1110.10">
    <property type="entry name" value="Calcium-transporting ATPase, cytoplasmic domain N"/>
    <property type="match status" value="1"/>
</dbReference>
<dbReference type="InterPro" id="IPR023298">
    <property type="entry name" value="ATPase_P-typ_TM_dom_sf"/>
</dbReference>
<dbReference type="GO" id="GO:0061909">
    <property type="term" value="P:autophagosome-lysosome fusion"/>
    <property type="evidence" value="ECO:0007669"/>
    <property type="project" value="TreeGrafter"/>
</dbReference>
<dbReference type="NCBIfam" id="TIGR01494">
    <property type="entry name" value="ATPase_P-type"/>
    <property type="match status" value="1"/>
</dbReference>
<reference evidence="13" key="2">
    <citation type="submission" date="2025-08" db="UniProtKB">
        <authorList>
            <consortium name="Ensembl"/>
        </authorList>
    </citation>
    <scope>IDENTIFICATION</scope>
</reference>
<dbReference type="Gene3D" id="1.20.1110.10">
    <property type="entry name" value="Calcium-transporting ATPase, transmembrane domain"/>
    <property type="match status" value="1"/>
</dbReference>
<keyword evidence="10 11" id="KW-0472">Membrane</keyword>
<dbReference type="InterPro" id="IPR059000">
    <property type="entry name" value="ATPase_P-type_domA"/>
</dbReference>
<dbReference type="GO" id="GO:0031902">
    <property type="term" value="C:late endosome membrane"/>
    <property type="evidence" value="ECO:0007669"/>
    <property type="project" value="TreeGrafter"/>
</dbReference>
<feature type="transmembrane region" description="Helical" evidence="11">
    <location>
        <begin position="827"/>
        <end position="845"/>
    </location>
</feature>
<feature type="transmembrane region" description="Helical" evidence="11">
    <location>
        <begin position="778"/>
        <end position="801"/>
    </location>
</feature>
<proteinExistence type="inferred from homology"/>
<evidence type="ECO:0000313" key="14">
    <source>
        <dbReference type="Proteomes" id="UP000472265"/>
    </source>
</evidence>
<dbReference type="InterPro" id="IPR044492">
    <property type="entry name" value="P_typ_ATPase_HD_dom"/>
</dbReference>
<organism evidence="13 14">
    <name type="scientific">Sparus aurata</name>
    <name type="common">Gilthead sea bream</name>
    <dbReference type="NCBI Taxonomy" id="8175"/>
    <lineage>
        <taxon>Eukaryota</taxon>
        <taxon>Metazoa</taxon>
        <taxon>Chordata</taxon>
        <taxon>Craniata</taxon>
        <taxon>Vertebrata</taxon>
        <taxon>Euteleostomi</taxon>
        <taxon>Actinopterygii</taxon>
        <taxon>Neopterygii</taxon>
        <taxon>Teleostei</taxon>
        <taxon>Neoteleostei</taxon>
        <taxon>Acanthomorphata</taxon>
        <taxon>Eupercaria</taxon>
        <taxon>Spariformes</taxon>
        <taxon>Sparidae</taxon>
        <taxon>Sparus</taxon>
    </lineage>
</organism>
<dbReference type="InterPro" id="IPR023214">
    <property type="entry name" value="HAD_sf"/>
</dbReference>
<evidence type="ECO:0000256" key="8">
    <source>
        <dbReference type="ARBA" id="ARBA00022967"/>
    </source>
</evidence>
<dbReference type="SFLD" id="SFLDS00003">
    <property type="entry name" value="Haloacid_Dehalogenase"/>
    <property type="match status" value="1"/>
</dbReference>
<feature type="transmembrane region" description="Helical" evidence="11">
    <location>
        <begin position="896"/>
        <end position="914"/>
    </location>
</feature>
<dbReference type="FunFam" id="2.70.150.10:FF:000060">
    <property type="entry name" value="Cation-transporting ATPase"/>
    <property type="match status" value="1"/>
</dbReference>
<dbReference type="SFLD" id="SFLDF00027">
    <property type="entry name" value="p-type_atpase"/>
    <property type="match status" value="1"/>
</dbReference>
<dbReference type="GeneTree" id="ENSGT00940000159714"/>
<reference evidence="13" key="1">
    <citation type="submission" date="2021-04" db="EMBL/GenBank/DDBJ databases">
        <authorList>
            <consortium name="Wellcome Sanger Institute Data Sharing"/>
        </authorList>
    </citation>
    <scope>NUCLEOTIDE SEQUENCE [LARGE SCALE GENOMIC DNA]</scope>
</reference>
<dbReference type="InterPro" id="IPR008250">
    <property type="entry name" value="ATPase_P-typ_transduc_dom_A_sf"/>
</dbReference>
<dbReference type="InterPro" id="IPR001757">
    <property type="entry name" value="P_typ_ATPase"/>
</dbReference>
<comment type="similarity">
    <text evidence="2">Belongs to the cation transport ATPase (P-type) (TC 3.A.3) family. Type V subfamily.</text>
</comment>
<dbReference type="SUPFAM" id="SSF56784">
    <property type="entry name" value="HAD-like"/>
    <property type="match status" value="1"/>
</dbReference>
<dbReference type="PANTHER" id="PTHR45630:SF2">
    <property type="entry name" value="POLYAMINE-TRANSPORTING ATPASE 13A2"/>
    <property type="match status" value="1"/>
</dbReference>
<evidence type="ECO:0000256" key="2">
    <source>
        <dbReference type="ARBA" id="ARBA00006000"/>
    </source>
</evidence>
<dbReference type="InterPro" id="IPR036412">
    <property type="entry name" value="HAD-like_sf"/>
</dbReference>
<dbReference type="GO" id="GO:0006874">
    <property type="term" value="P:intracellular calcium ion homeostasis"/>
    <property type="evidence" value="ECO:0007669"/>
    <property type="project" value="TreeGrafter"/>
</dbReference>
<dbReference type="FunFam" id="1.20.1110.10:FF:000023">
    <property type="entry name" value="Cation-transporting ATPase"/>
    <property type="match status" value="1"/>
</dbReference>
<evidence type="ECO:0000256" key="11">
    <source>
        <dbReference type="SAM" id="Phobius"/>
    </source>
</evidence>
<reference evidence="13" key="3">
    <citation type="submission" date="2025-09" db="UniProtKB">
        <authorList>
            <consortium name="Ensembl"/>
        </authorList>
    </citation>
    <scope>IDENTIFICATION</scope>
</reference>
<evidence type="ECO:0000256" key="10">
    <source>
        <dbReference type="ARBA" id="ARBA00023136"/>
    </source>
</evidence>
<dbReference type="GO" id="GO:0015203">
    <property type="term" value="F:polyamine transmembrane transporter activity"/>
    <property type="evidence" value="ECO:0007669"/>
    <property type="project" value="TreeGrafter"/>
</dbReference>
<dbReference type="GO" id="GO:0005524">
    <property type="term" value="F:ATP binding"/>
    <property type="evidence" value="ECO:0007669"/>
    <property type="project" value="UniProtKB-KW"/>
</dbReference>
<evidence type="ECO:0000256" key="5">
    <source>
        <dbReference type="ARBA" id="ARBA00022741"/>
    </source>
</evidence>
<dbReference type="InterPro" id="IPR018303">
    <property type="entry name" value="ATPase_P-typ_P_site"/>
</dbReference>
<dbReference type="Pfam" id="PF00122">
    <property type="entry name" value="E1-E2_ATPase"/>
    <property type="match status" value="1"/>
</dbReference>
<keyword evidence="6" id="KW-0067">ATP-binding</keyword>
<dbReference type="InterPro" id="IPR023299">
    <property type="entry name" value="ATPase_P-typ_cyto_dom_N"/>
</dbReference>
<dbReference type="SUPFAM" id="SSF81665">
    <property type="entry name" value="Calcium ATPase, transmembrane domain M"/>
    <property type="match status" value="1"/>
</dbReference>
<keyword evidence="3 11" id="KW-0812">Transmembrane</keyword>
<dbReference type="SUPFAM" id="SSF81653">
    <property type="entry name" value="Calcium ATPase, transduction domain A"/>
    <property type="match status" value="1"/>
</dbReference>
<dbReference type="PANTHER" id="PTHR45630">
    <property type="entry name" value="CATION-TRANSPORTING ATPASE-RELATED"/>
    <property type="match status" value="1"/>
</dbReference>
<dbReference type="SUPFAM" id="SSF81660">
    <property type="entry name" value="Metal cation-transporting ATPase, ATP-binding domain N"/>
    <property type="match status" value="1"/>
</dbReference>
<evidence type="ECO:0000259" key="12">
    <source>
        <dbReference type="Pfam" id="PF00122"/>
    </source>
</evidence>
<keyword evidence="7" id="KW-0460">Magnesium</keyword>
<dbReference type="Pfam" id="PF13246">
    <property type="entry name" value="Cation_ATPase"/>
    <property type="match status" value="1"/>
</dbReference>
<dbReference type="PROSITE" id="PS01229">
    <property type="entry name" value="COF_2"/>
    <property type="match status" value="1"/>
</dbReference>
<name>A0A671VML3_SPAAU</name>
<keyword evidence="5" id="KW-0547">Nucleotide-binding</keyword>
<keyword evidence="14" id="KW-1185">Reference proteome</keyword>